<evidence type="ECO:0000313" key="3">
    <source>
        <dbReference type="Proteomes" id="UP000076830"/>
    </source>
</evidence>
<name>A0A160DUY1_9GAMM</name>
<protein>
    <submittedName>
        <fullName evidence="2">Uncharacterized protein</fullName>
    </submittedName>
</protein>
<evidence type="ECO:0000313" key="2">
    <source>
        <dbReference type="EMBL" id="ANB18318.1"/>
    </source>
</evidence>
<evidence type="ECO:0000256" key="1">
    <source>
        <dbReference type="SAM" id="MobiDB-lite"/>
    </source>
</evidence>
<reference evidence="2 3" key="1">
    <citation type="submission" date="2016-04" db="EMBL/GenBank/DDBJ databases">
        <title>Complete genome sequence of Dokdonella koreensis DS-123T.</title>
        <authorList>
            <person name="Kim J.F."/>
            <person name="Lee H."/>
            <person name="Kwak M.-J."/>
        </authorList>
    </citation>
    <scope>NUCLEOTIDE SEQUENCE [LARGE SCALE GENOMIC DNA]</scope>
    <source>
        <strain evidence="2 3">DS-123</strain>
    </source>
</reference>
<dbReference type="AlphaFoldDB" id="A0A160DUY1"/>
<proteinExistence type="predicted"/>
<dbReference type="Proteomes" id="UP000076830">
    <property type="component" value="Chromosome"/>
</dbReference>
<accession>A0A160DUY1</accession>
<feature type="region of interest" description="Disordered" evidence="1">
    <location>
        <begin position="1"/>
        <end position="51"/>
    </location>
</feature>
<organism evidence="2 3">
    <name type="scientific">Dokdonella koreensis DS-123</name>
    <dbReference type="NCBI Taxonomy" id="1300342"/>
    <lineage>
        <taxon>Bacteria</taxon>
        <taxon>Pseudomonadati</taxon>
        <taxon>Pseudomonadota</taxon>
        <taxon>Gammaproteobacteria</taxon>
        <taxon>Lysobacterales</taxon>
        <taxon>Rhodanobacteraceae</taxon>
        <taxon>Dokdonella</taxon>
    </lineage>
</organism>
<feature type="compositionally biased region" description="Pro residues" evidence="1">
    <location>
        <begin position="42"/>
        <end position="51"/>
    </location>
</feature>
<gene>
    <name evidence="2" type="ORF">I596_2308</name>
</gene>
<sequence length="51" mass="5465">MDGSLAERRRKPSLRAVGGATLPRPCGSKKDRSALFRHPARMPRPPAGSPA</sequence>
<dbReference type="KEGG" id="dko:I596_2308"/>
<dbReference type="STRING" id="1300342.I596_2308"/>
<keyword evidence="3" id="KW-1185">Reference proteome</keyword>
<dbReference type="EMBL" id="CP015249">
    <property type="protein sequence ID" value="ANB18318.1"/>
    <property type="molecule type" value="Genomic_DNA"/>
</dbReference>